<evidence type="ECO:0000256" key="1">
    <source>
        <dbReference type="SAM" id="MobiDB-lite"/>
    </source>
</evidence>
<feature type="compositionally biased region" description="Polar residues" evidence="1">
    <location>
        <begin position="74"/>
        <end position="83"/>
    </location>
</feature>
<protein>
    <submittedName>
        <fullName evidence="2">Uncharacterized protein</fullName>
    </submittedName>
</protein>
<dbReference type="Proteomes" id="UP001295444">
    <property type="component" value="Chromosome 04"/>
</dbReference>
<feature type="region of interest" description="Disordered" evidence="1">
    <location>
        <begin position="1"/>
        <end position="24"/>
    </location>
</feature>
<feature type="compositionally biased region" description="Basic residues" evidence="1">
    <location>
        <begin position="96"/>
        <end position="122"/>
    </location>
</feature>
<proteinExistence type="predicted"/>
<evidence type="ECO:0000313" key="2">
    <source>
        <dbReference type="EMBL" id="CAH2283094.1"/>
    </source>
</evidence>
<name>A0AAD1RXD1_PELCU</name>
<evidence type="ECO:0000313" key="3">
    <source>
        <dbReference type="Proteomes" id="UP001295444"/>
    </source>
</evidence>
<dbReference type="EMBL" id="OW240915">
    <property type="protein sequence ID" value="CAH2283094.1"/>
    <property type="molecule type" value="Genomic_DNA"/>
</dbReference>
<organism evidence="2 3">
    <name type="scientific">Pelobates cultripes</name>
    <name type="common">Western spadefoot toad</name>
    <dbReference type="NCBI Taxonomy" id="61616"/>
    <lineage>
        <taxon>Eukaryota</taxon>
        <taxon>Metazoa</taxon>
        <taxon>Chordata</taxon>
        <taxon>Craniata</taxon>
        <taxon>Vertebrata</taxon>
        <taxon>Euteleostomi</taxon>
        <taxon>Amphibia</taxon>
        <taxon>Batrachia</taxon>
        <taxon>Anura</taxon>
        <taxon>Pelobatoidea</taxon>
        <taxon>Pelobatidae</taxon>
        <taxon>Pelobates</taxon>
    </lineage>
</organism>
<sequence length="147" mass="16472">MASDDRASRPPPAQPLPAQLASGHPQEDRIAAAFNLFWTRWQTILAQNRATTVVTQLSATSSARVPALKSITMPPTNITQQKATRAPLNPNDRRPSTRYRKPGYRRARRATTHSLPPHKLKWCTRGAYARPTPDEAKKACQRSTHKQ</sequence>
<dbReference type="AlphaFoldDB" id="A0AAD1RXD1"/>
<reference evidence="2" key="1">
    <citation type="submission" date="2022-03" db="EMBL/GenBank/DDBJ databases">
        <authorList>
            <person name="Alioto T."/>
            <person name="Alioto T."/>
            <person name="Gomez Garrido J."/>
        </authorList>
    </citation>
    <scope>NUCLEOTIDE SEQUENCE</scope>
</reference>
<keyword evidence="3" id="KW-1185">Reference proteome</keyword>
<gene>
    <name evidence="2" type="ORF">PECUL_23A023662</name>
</gene>
<feature type="region of interest" description="Disordered" evidence="1">
    <location>
        <begin position="74"/>
        <end position="147"/>
    </location>
</feature>
<accession>A0AAD1RXD1</accession>